<dbReference type="Proteomes" id="UP000092154">
    <property type="component" value="Unassembled WGS sequence"/>
</dbReference>
<dbReference type="AlphaFoldDB" id="A0A1B7NBE1"/>
<accession>A0A1B7NBE1</accession>
<feature type="compositionally biased region" description="Basic and acidic residues" evidence="7">
    <location>
        <begin position="195"/>
        <end position="219"/>
    </location>
</feature>
<evidence type="ECO:0000256" key="3">
    <source>
        <dbReference type="ARBA" id="ARBA00022552"/>
    </source>
</evidence>
<evidence type="ECO:0000313" key="9">
    <source>
        <dbReference type="Proteomes" id="UP000092154"/>
    </source>
</evidence>
<feature type="compositionally biased region" description="Acidic residues" evidence="7">
    <location>
        <begin position="168"/>
        <end position="194"/>
    </location>
</feature>
<dbReference type="GO" id="GO:0005730">
    <property type="term" value="C:nucleolus"/>
    <property type="evidence" value="ECO:0007669"/>
    <property type="project" value="TreeGrafter"/>
</dbReference>
<dbReference type="GO" id="GO:0003677">
    <property type="term" value="F:DNA binding"/>
    <property type="evidence" value="ECO:0007669"/>
    <property type="project" value="TreeGrafter"/>
</dbReference>
<dbReference type="EMBL" id="KV448164">
    <property type="protein sequence ID" value="OAX42108.1"/>
    <property type="molecule type" value="Genomic_DNA"/>
</dbReference>
<dbReference type="OrthoDB" id="1421013at2759"/>
<evidence type="ECO:0000256" key="1">
    <source>
        <dbReference type="ARBA" id="ARBA00004123"/>
    </source>
</evidence>
<protein>
    <recommendedName>
        <fullName evidence="6">Exosome complex protein</fullName>
    </recommendedName>
</protein>
<name>A0A1B7NBE1_9AGAM</name>
<evidence type="ECO:0000256" key="2">
    <source>
        <dbReference type="ARBA" id="ARBA00009154"/>
    </source>
</evidence>
<dbReference type="InterPro" id="IPR011082">
    <property type="entry name" value="Exosome-assoc_fac/DNA_repair"/>
</dbReference>
<dbReference type="InterPro" id="IPR007146">
    <property type="entry name" value="Sas10/Utp3/C1D"/>
</dbReference>
<comment type="similarity">
    <text evidence="2 6">Belongs to the C1D family.</text>
</comment>
<proteinExistence type="inferred from homology"/>
<feature type="compositionally biased region" description="Basic residues" evidence="7">
    <location>
        <begin position="293"/>
        <end position="308"/>
    </location>
</feature>
<comment type="function">
    <text evidence="6">Required for exosome-dependent processing of pre-rRNA and small nucleolar RNA (snRNA) precursors. Involved in processing of 35S pre-rRNA at the A0, A1 and A2 sites.</text>
</comment>
<evidence type="ECO:0000313" key="8">
    <source>
        <dbReference type="EMBL" id="OAX42108.1"/>
    </source>
</evidence>
<dbReference type="InParanoid" id="A0A1B7NBE1"/>
<keyword evidence="3 6" id="KW-0698">rRNA processing</keyword>
<dbReference type="Pfam" id="PF04000">
    <property type="entry name" value="Sas10_Utp3"/>
    <property type="match status" value="1"/>
</dbReference>
<feature type="region of interest" description="Disordered" evidence="7">
    <location>
        <begin position="165"/>
        <end position="308"/>
    </location>
</feature>
<sequence>MASEEDRLQAKVANLNASLDELETQLEPLFAKSLPETLVGLETIQQAKLQVALPYVLYDLVFVYLKTRGIDPRTHPVISELDRVRQYFDKIKSAEDSEERKRHVIDKAAAGRFIKHAIAQAKLVKPVEESSNNATPVLESSNEHVPIKITSKMAARAEYERKLKELGSEEEDELEVFDEAEVSPDEDAMEEDEVPPPRDKGKSRMVENEGPERGEQLDSRRKRPRIDPFAGNPDLGYDEDNSNHTSKLEKPKKQKKKPSAPALPVVDSDSAAQTPDQSGRSTPLSATDERQQRKAAKKAKRKEKKLTS</sequence>
<feature type="compositionally biased region" description="Polar residues" evidence="7">
    <location>
        <begin position="270"/>
        <end position="285"/>
    </location>
</feature>
<dbReference type="PANTHER" id="PTHR15341">
    <property type="entry name" value="SUN-COR STEROID HORMONE RECEPTOR CO-REPRESSOR"/>
    <property type="match status" value="1"/>
</dbReference>
<dbReference type="PANTHER" id="PTHR15341:SF3">
    <property type="entry name" value="NUCLEAR NUCLEIC ACID-BINDING PROTEIN C1D"/>
    <property type="match status" value="1"/>
</dbReference>
<reference evidence="8 9" key="1">
    <citation type="submission" date="2016-06" db="EMBL/GenBank/DDBJ databases">
        <title>Comparative genomics of the ectomycorrhizal sister species Rhizopogon vinicolor and Rhizopogon vesiculosus (Basidiomycota: Boletales) reveals a divergence of the mating type B locus.</title>
        <authorList>
            <consortium name="DOE Joint Genome Institute"/>
            <person name="Mujic A.B."/>
            <person name="Kuo A."/>
            <person name="Tritt A."/>
            <person name="Lipzen A."/>
            <person name="Chen C."/>
            <person name="Johnson J."/>
            <person name="Sharma A."/>
            <person name="Barry K."/>
            <person name="Grigoriev I.V."/>
            <person name="Spatafora J.W."/>
        </authorList>
    </citation>
    <scope>NUCLEOTIDE SEQUENCE [LARGE SCALE GENOMIC DNA]</scope>
    <source>
        <strain evidence="8 9">AM-OR11-026</strain>
    </source>
</reference>
<evidence type="ECO:0000256" key="6">
    <source>
        <dbReference type="RuleBase" id="RU368003"/>
    </source>
</evidence>
<organism evidence="8 9">
    <name type="scientific">Rhizopogon vinicolor AM-OR11-026</name>
    <dbReference type="NCBI Taxonomy" id="1314800"/>
    <lineage>
        <taxon>Eukaryota</taxon>
        <taxon>Fungi</taxon>
        <taxon>Dikarya</taxon>
        <taxon>Basidiomycota</taxon>
        <taxon>Agaricomycotina</taxon>
        <taxon>Agaricomycetes</taxon>
        <taxon>Agaricomycetidae</taxon>
        <taxon>Boletales</taxon>
        <taxon>Suillineae</taxon>
        <taxon>Rhizopogonaceae</taxon>
        <taxon>Rhizopogon</taxon>
    </lineage>
</organism>
<keyword evidence="4 6" id="KW-0694">RNA-binding</keyword>
<keyword evidence="5 6" id="KW-0539">Nucleus</keyword>
<evidence type="ECO:0000256" key="7">
    <source>
        <dbReference type="SAM" id="MobiDB-lite"/>
    </source>
</evidence>
<evidence type="ECO:0000256" key="4">
    <source>
        <dbReference type="ARBA" id="ARBA00022884"/>
    </source>
</evidence>
<dbReference type="GO" id="GO:0010468">
    <property type="term" value="P:regulation of gene expression"/>
    <property type="evidence" value="ECO:0007669"/>
    <property type="project" value="TreeGrafter"/>
</dbReference>
<dbReference type="STRING" id="1314800.A0A1B7NBE1"/>
<gene>
    <name evidence="8" type="ORF">K503DRAFT_684068</name>
</gene>
<dbReference type="GO" id="GO:0000460">
    <property type="term" value="P:maturation of 5.8S rRNA"/>
    <property type="evidence" value="ECO:0007669"/>
    <property type="project" value="TreeGrafter"/>
</dbReference>
<dbReference type="GO" id="GO:0003723">
    <property type="term" value="F:RNA binding"/>
    <property type="evidence" value="ECO:0007669"/>
    <property type="project" value="UniProtKB-UniRule"/>
</dbReference>
<dbReference type="GO" id="GO:0000178">
    <property type="term" value="C:exosome (RNase complex)"/>
    <property type="evidence" value="ECO:0007669"/>
    <property type="project" value="TreeGrafter"/>
</dbReference>
<keyword evidence="9" id="KW-1185">Reference proteome</keyword>
<comment type="subcellular location">
    <subcellularLocation>
        <location evidence="1 6">Nucleus</location>
    </subcellularLocation>
</comment>
<evidence type="ECO:0000256" key="5">
    <source>
        <dbReference type="ARBA" id="ARBA00023242"/>
    </source>
</evidence>